<gene>
    <name evidence="1" type="ORF">Goarm_009208</name>
</gene>
<dbReference type="Proteomes" id="UP000593575">
    <property type="component" value="Unassembled WGS sequence"/>
</dbReference>
<dbReference type="EMBL" id="JABFAE010000009">
    <property type="protein sequence ID" value="MBA0837023.1"/>
    <property type="molecule type" value="Genomic_DNA"/>
</dbReference>
<comment type="caution">
    <text evidence="1">The sequence shown here is derived from an EMBL/GenBank/DDBJ whole genome shotgun (WGS) entry which is preliminary data.</text>
</comment>
<organism evidence="1 2">
    <name type="scientific">Gossypium armourianum</name>
    <dbReference type="NCBI Taxonomy" id="34283"/>
    <lineage>
        <taxon>Eukaryota</taxon>
        <taxon>Viridiplantae</taxon>
        <taxon>Streptophyta</taxon>
        <taxon>Embryophyta</taxon>
        <taxon>Tracheophyta</taxon>
        <taxon>Spermatophyta</taxon>
        <taxon>Magnoliopsida</taxon>
        <taxon>eudicotyledons</taxon>
        <taxon>Gunneridae</taxon>
        <taxon>Pentapetalae</taxon>
        <taxon>rosids</taxon>
        <taxon>malvids</taxon>
        <taxon>Malvales</taxon>
        <taxon>Malvaceae</taxon>
        <taxon>Malvoideae</taxon>
        <taxon>Gossypium</taxon>
    </lineage>
</organism>
<dbReference type="AlphaFoldDB" id="A0A7J9JS61"/>
<proteinExistence type="predicted"/>
<evidence type="ECO:0000313" key="2">
    <source>
        <dbReference type="Proteomes" id="UP000593575"/>
    </source>
</evidence>
<accession>A0A7J9JS61</accession>
<sequence length="30" mass="3179">MVSSTLMFILQEMCAYLSSASAVGGDPQLQ</sequence>
<evidence type="ECO:0000313" key="1">
    <source>
        <dbReference type="EMBL" id="MBA0837023.1"/>
    </source>
</evidence>
<reference evidence="1 2" key="1">
    <citation type="journal article" date="2019" name="Genome Biol. Evol.">
        <title>Insights into the evolution of the New World diploid cottons (Gossypium, subgenus Houzingenia) based on genome sequencing.</title>
        <authorList>
            <person name="Grover C.E."/>
            <person name="Arick M.A. 2nd"/>
            <person name="Thrash A."/>
            <person name="Conover J.L."/>
            <person name="Sanders W.S."/>
            <person name="Peterson D.G."/>
            <person name="Frelichowski J.E."/>
            <person name="Scheffler J.A."/>
            <person name="Scheffler B.E."/>
            <person name="Wendel J.F."/>
        </authorList>
    </citation>
    <scope>NUCLEOTIDE SEQUENCE [LARGE SCALE GENOMIC DNA]</scope>
    <source>
        <strain evidence="1">6</strain>
        <tissue evidence="1">Leaf</tissue>
    </source>
</reference>
<protein>
    <submittedName>
        <fullName evidence="1">Uncharacterized protein</fullName>
    </submittedName>
</protein>
<name>A0A7J9JS61_9ROSI</name>
<keyword evidence="2" id="KW-1185">Reference proteome</keyword>